<accession>A0A1H0J4G1</accession>
<organism evidence="2 3">
    <name type="scientific">Pseudomonas arsenicoxydans</name>
    <dbReference type="NCBI Taxonomy" id="702115"/>
    <lineage>
        <taxon>Bacteria</taxon>
        <taxon>Pseudomonadati</taxon>
        <taxon>Pseudomonadota</taxon>
        <taxon>Gammaproteobacteria</taxon>
        <taxon>Pseudomonadales</taxon>
        <taxon>Pseudomonadaceae</taxon>
        <taxon>Pseudomonas</taxon>
    </lineage>
</organism>
<evidence type="ECO:0000313" key="2">
    <source>
        <dbReference type="EMBL" id="SDO38492.1"/>
    </source>
</evidence>
<feature type="region of interest" description="Disordered" evidence="1">
    <location>
        <begin position="1"/>
        <end position="29"/>
    </location>
</feature>
<dbReference type="AlphaFoldDB" id="A0A1H0J4G1"/>
<dbReference type="EMBL" id="LT629705">
    <property type="protein sequence ID" value="SDO38492.1"/>
    <property type="molecule type" value="Genomic_DNA"/>
</dbReference>
<gene>
    <name evidence="2" type="ORF">SAMN04489798_2814</name>
</gene>
<evidence type="ECO:0000256" key="1">
    <source>
        <dbReference type="SAM" id="MobiDB-lite"/>
    </source>
</evidence>
<protein>
    <submittedName>
        <fullName evidence="2">Uncharacterized protein</fullName>
    </submittedName>
</protein>
<sequence length="29" mass="3017">MGEGNAVGPYKTDPFSVTLPYGMQTQNGG</sequence>
<dbReference type="Proteomes" id="UP000198827">
    <property type="component" value="Chromosome I"/>
</dbReference>
<evidence type="ECO:0000313" key="3">
    <source>
        <dbReference type="Proteomes" id="UP000198827"/>
    </source>
</evidence>
<reference evidence="2 3" key="1">
    <citation type="submission" date="2016-10" db="EMBL/GenBank/DDBJ databases">
        <authorList>
            <person name="de Groot N.N."/>
        </authorList>
    </citation>
    <scope>NUCLEOTIDE SEQUENCE [LARGE SCALE GENOMIC DNA]</scope>
    <source>
        <strain evidence="2 3">CECT 7543</strain>
    </source>
</reference>
<proteinExistence type="predicted"/>
<name>A0A1H0J4G1_9PSED</name>